<reference evidence="14 15" key="1">
    <citation type="submission" date="2019-04" db="EMBL/GenBank/DDBJ databases">
        <title>Friends and foes A comparative genomics study of 23 Aspergillus species from section Flavi.</title>
        <authorList>
            <consortium name="DOE Joint Genome Institute"/>
            <person name="Kjaerbolling I."/>
            <person name="Vesth T."/>
            <person name="Frisvad J.C."/>
            <person name="Nybo J.L."/>
            <person name="Theobald S."/>
            <person name="Kildgaard S."/>
            <person name="Isbrandt T."/>
            <person name="Kuo A."/>
            <person name="Sato A."/>
            <person name="Lyhne E.K."/>
            <person name="Kogle M.E."/>
            <person name="Wiebenga A."/>
            <person name="Kun R.S."/>
            <person name="Lubbers R.J."/>
            <person name="Makela M.R."/>
            <person name="Barry K."/>
            <person name="Chovatia M."/>
            <person name="Clum A."/>
            <person name="Daum C."/>
            <person name="Haridas S."/>
            <person name="He G."/>
            <person name="LaButti K."/>
            <person name="Lipzen A."/>
            <person name="Mondo S."/>
            <person name="Riley R."/>
            <person name="Salamov A."/>
            <person name="Simmons B.A."/>
            <person name="Magnuson J.K."/>
            <person name="Henrissat B."/>
            <person name="Mortensen U.H."/>
            <person name="Larsen T.O."/>
            <person name="Devries R.P."/>
            <person name="Grigoriev I.V."/>
            <person name="Machida M."/>
            <person name="Baker S.E."/>
            <person name="Andersen M.R."/>
        </authorList>
    </citation>
    <scope>NUCLEOTIDE SEQUENCE [LARGE SCALE GENOMIC DNA]</scope>
    <source>
        <strain evidence="14 15">IBT 18842</strain>
    </source>
</reference>
<evidence type="ECO:0000256" key="5">
    <source>
        <dbReference type="ARBA" id="ARBA00013101"/>
    </source>
</evidence>
<evidence type="ECO:0000256" key="10">
    <source>
        <dbReference type="ARBA" id="ARBA00023002"/>
    </source>
</evidence>
<evidence type="ECO:0000256" key="12">
    <source>
        <dbReference type="ARBA" id="ARBA00023304"/>
    </source>
</evidence>
<keyword evidence="11" id="KW-0520">NAD</keyword>
<keyword evidence="7" id="KW-0028">Amino-acid biosynthesis</keyword>
<dbReference type="EMBL" id="ML742064">
    <property type="protein sequence ID" value="KAE8151773.1"/>
    <property type="molecule type" value="Genomic_DNA"/>
</dbReference>
<sequence length="348" mass="37061">MKEYKILLLPGDGIGPEITTEATKILSTFNTPNLHFTLRHELIGGHSIDVHGSPITQAVKDAALASDAVLFAAVGGPKWDGTRKGLDGPEGGLLQLRKTMDVFANLRPCSADSPSRGVTGLFSPFRGEVVDGVEFVVVRENCGGAYFGRKVEGDDYGCPPPRPPPWPVISLDKANVLASSRLWRRIVDETMTREYPQITLVHQLADSASLILATNPRALNGVILADNTFGDMISDQAGSIVGSLGVLPSASLDGLPSEDRRRTNGLYEPTHGSAPTIAGRNVANPVAMILCVALMFRYSLDMEVQARRVEDAVRQVLDAGIRTPDLGGTAGTSDVGDAVVAVLRGEKL</sequence>
<keyword evidence="12" id="KW-0100">Branched-chain amino acid biosynthesis</keyword>
<evidence type="ECO:0000313" key="14">
    <source>
        <dbReference type="EMBL" id="KAE8151773.1"/>
    </source>
</evidence>
<keyword evidence="8" id="KW-0479">Metal-binding</keyword>
<keyword evidence="15" id="KW-1185">Reference proteome</keyword>
<evidence type="ECO:0000256" key="6">
    <source>
        <dbReference type="ARBA" id="ARBA00022430"/>
    </source>
</evidence>
<dbReference type="Proteomes" id="UP000325780">
    <property type="component" value="Unassembled WGS sequence"/>
</dbReference>
<dbReference type="InterPro" id="IPR019818">
    <property type="entry name" value="IsoCit/isopropylmalate_DH_CS"/>
</dbReference>
<evidence type="ECO:0000256" key="3">
    <source>
        <dbReference type="ARBA" id="ARBA00007769"/>
    </source>
</evidence>
<dbReference type="PANTHER" id="PTHR42979:SF4">
    <property type="entry name" value="3-ISOPROPYLMALATE DEHYDROGENASE"/>
    <property type="match status" value="1"/>
</dbReference>
<dbReference type="GO" id="GO:0009098">
    <property type="term" value="P:L-leucine biosynthetic process"/>
    <property type="evidence" value="ECO:0007669"/>
    <property type="project" value="UniProtKB-KW"/>
</dbReference>
<comment type="cofactor">
    <cofactor evidence="1">
        <name>Mn(2+)</name>
        <dbReference type="ChEBI" id="CHEBI:29035"/>
    </cofactor>
</comment>
<evidence type="ECO:0000313" key="15">
    <source>
        <dbReference type="Proteomes" id="UP000325780"/>
    </source>
</evidence>
<organism evidence="14 15">
    <name type="scientific">Aspergillus avenaceus</name>
    <dbReference type="NCBI Taxonomy" id="36643"/>
    <lineage>
        <taxon>Eukaryota</taxon>
        <taxon>Fungi</taxon>
        <taxon>Dikarya</taxon>
        <taxon>Ascomycota</taxon>
        <taxon>Pezizomycotina</taxon>
        <taxon>Eurotiomycetes</taxon>
        <taxon>Eurotiomycetidae</taxon>
        <taxon>Eurotiales</taxon>
        <taxon>Aspergillaceae</taxon>
        <taxon>Aspergillus</taxon>
        <taxon>Aspergillus subgen. Circumdati</taxon>
    </lineage>
</organism>
<keyword evidence="9" id="KW-0460">Magnesium</keyword>
<evidence type="ECO:0000256" key="9">
    <source>
        <dbReference type="ARBA" id="ARBA00022842"/>
    </source>
</evidence>
<protein>
    <recommendedName>
        <fullName evidence="5">3-isopropylmalate dehydrogenase</fullName>
        <ecNumber evidence="5">1.1.1.85</ecNumber>
    </recommendedName>
</protein>
<dbReference type="GO" id="GO:0005829">
    <property type="term" value="C:cytosol"/>
    <property type="evidence" value="ECO:0007669"/>
    <property type="project" value="TreeGrafter"/>
</dbReference>
<evidence type="ECO:0000256" key="7">
    <source>
        <dbReference type="ARBA" id="ARBA00022605"/>
    </source>
</evidence>
<dbReference type="SUPFAM" id="SSF53659">
    <property type="entry name" value="Isocitrate/Isopropylmalate dehydrogenase-like"/>
    <property type="match status" value="1"/>
</dbReference>
<name>A0A5N6TZK4_ASPAV</name>
<dbReference type="GO" id="GO:0051287">
    <property type="term" value="F:NAD binding"/>
    <property type="evidence" value="ECO:0007669"/>
    <property type="project" value="InterPro"/>
</dbReference>
<evidence type="ECO:0000256" key="1">
    <source>
        <dbReference type="ARBA" id="ARBA00001936"/>
    </source>
</evidence>
<dbReference type="InterPro" id="IPR024084">
    <property type="entry name" value="IsoPropMal-DH-like_dom"/>
</dbReference>
<dbReference type="PANTHER" id="PTHR42979">
    <property type="entry name" value="3-ISOPROPYLMALATE DEHYDROGENASE"/>
    <property type="match status" value="1"/>
</dbReference>
<comment type="similarity">
    <text evidence="3">Belongs to the isocitrate and isopropylmalate dehydrogenases family.</text>
</comment>
<dbReference type="OrthoDB" id="419183at2759"/>
<comment type="subunit">
    <text evidence="4">Homodimer.</text>
</comment>
<keyword evidence="6" id="KW-0432">Leucine biosynthesis</keyword>
<dbReference type="PROSITE" id="PS00470">
    <property type="entry name" value="IDH_IMDH"/>
    <property type="match status" value="1"/>
</dbReference>
<proteinExistence type="inferred from homology"/>
<evidence type="ECO:0000256" key="11">
    <source>
        <dbReference type="ARBA" id="ARBA00023027"/>
    </source>
</evidence>
<dbReference type="GO" id="GO:0003862">
    <property type="term" value="F:3-isopropylmalate dehydrogenase activity"/>
    <property type="evidence" value="ECO:0007669"/>
    <property type="project" value="UniProtKB-EC"/>
</dbReference>
<gene>
    <name evidence="14" type="ORF">BDV25DRAFT_128483</name>
</gene>
<evidence type="ECO:0000259" key="13">
    <source>
        <dbReference type="SMART" id="SM01329"/>
    </source>
</evidence>
<evidence type="ECO:0000256" key="4">
    <source>
        <dbReference type="ARBA" id="ARBA00011738"/>
    </source>
</evidence>
<keyword evidence="10" id="KW-0560">Oxidoreductase</keyword>
<dbReference type="InterPro" id="IPR004429">
    <property type="entry name" value="Isopropylmalate_DH"/>
</dbReference>
<dbReference type="SMART" id="SM01329">
    <property type="entry name" value="Iso_dh"/>
    <property type="match status" value="1"/>
</dbReference>
<evidence type="ECO:0000256" key="2">
    <source>
        <dbReference type="ARBA" id="ARBA00001946"/>
    </source>
</evidence>
<dbReference type="AlphaFoldDB" id="A0A5N6TZK4"/>
<dbReference type="Gene3D" id="3.40.718.10">
    <property type="entry name" value="Isopropylmalate Dehydrogenase"/>
    <property type="match status" value="2"/>
</dbReference>
<evidence type="ECO:0000256" key="8">
    <source>
        <dbReference type="ARBA" id="ARBA00022723"/>
    </source>
</evidence>
<accession>A0A5N6TZK4</accession>
<dbReference type="EC" id="1.1.1.85" evidence="5"/>
<comment type="cofactor">
    <cofactor evidence="2">
        <name>Mg(2+)</name>
        <dbReference type="ChEBI" id="CHEBI:18420"/>
    </cofactor>
</comment>
<dbReference type="GO" id="GO:0000287">
    <property type="term" value="F:magnesium ion binding"/>
    <property type="evidence" value="ECO:0007669"/>
    <property type="project" value="InterPro"/>
</dbReference>
<feature type="domain" description="Isopropylmalate dehydrogenase-like" evidence="13">
    <location>
        <begin position="5"/>
        <end position="339"/>
    </location>
</feature>
<dbReference type="Pfam" id="PF00180">
    <property type="entry name" value="Iso_dh"/>
    <property type="match status" value="2"/>
</dbReference>